<keyword evidence="7 11" id="KW-1133">Transmembrane helix</keyword>
<dbReference type="Proteomes" id="UP001366060">
    <property type="component" value="Unassembled WGS sequence"/>
</dbReference>
<sequence>MRKAQGFTLLEIMLVMLLMGMISVGVVMTLPSSGITAQGSQWHAQRFSTLLQLTQDQALILNTEFGIQFNEQGYTFASYDVNKRQWLPLVNSRIEADVILPDTVIAEYNLAGSVWGELEAAQSAVNDDSFIDESYTVDLGEEQESTIQPSVYVMSSGEVTPFSYQFSNIGDEEHTVTVKVAMTGLIEILSE</sequence>
<gene>
    <name evidence="13" type="primary">gspH</name>
    <name evidence="13" type="ORF">V6255_14370</name>
</gene>
<dbReference type="InterPro" id="IPR002416">
    <property type="entry name" value="T2SS_protein-GspH"/>
</dbReference>
<keyword evidence="14" id="KW-1185">Reference proteome</keyword>
<reference evidence="13 14" key="1">
    <citation type="submission" date="2024-02" db="EMBL/GenBank/DDBJ databases">
        <title>Bacteria isolated from the canopy kelp, Nereocystis luetkeana.</title>
        <authorList>
            <person name="Pfister C.A."/>
            <person name="Younker I.T."/>
            <person name="Light S.H."/>
        </authorList>
    </citation>
    <scope>NUCLEOTIDE SEQUENCE [LARGE SCALE GENOMIC DNA]</scope>
    <source>
        <strain evidence="13 14">TI.2.07</strain>
    </source>
</reference>
<evidence type="ECO:0000256" key="3">
    <source>
        <dbReference type="ARBA" id="ARBA00022475"/>
    </source>
</evidence>
<feature type="transmembrane region" description="Helical" evidence="11">
    <location>
        <begin position="12"/>
        <end position="30"/>
    </location>
</feature>
<dbReference type="PRINTS" id="PR00885">
    <property type="entry name" value="BCTERIALGSPH"/>
</dbReference>
<accession>A0ABU9HEJ0</accession>
<evidence type="ECO:0000256" key="2">
    <source>
        <dbReference type="ARBA" id="ARBA00021549"/>
    </source>
</evidence>
<evidence type="ECO:0000256" key="1">
    <source>
        <dbReference type="ARBA" id="ARBA00004377"/>
    </source>
</evidence>
<evidence type="ECO:0000256" key="10">
    <source>
        <dbReference type="ARBA" id="ARBA00030775"/>
    </source>
</evidence>
<evidence type="ECO:0000256" key="8">
    <source>
        <dbReference type="ARBA" id="ARBA00023136"/>
    </source>
</evidence>
<keyword evidence="4" id="KW-0488">Methylation</keyword>
<evidence type="ECO:0000256" key="11">
    <source>
        <dbReference type="SAM" id="Phobius"/>
    </source>
</evidence>
<dbReference type="Pfam" id="PF12019">
    <property type="entry name" value="GspH"/>
    <property type="match status" value="1"/>
</dbReference>
<organism evidence="13 14">
    <name type="scientific">Psychromonas arctica</name>
    <dbReference type="NCBI Taxonomy" id="168275"/>
    <lineage>
        <taxon>Bacteria</taxon>
        <taxon>Pseudomonadati</taxon>
        <taxon>Pseudomonadota</taxon>
        <taxon>Gammaproteobacteria</taxon>
        <taxon>Alteromonadales</taxon>
        <taxon>Psychromonadaceae</taxon>
        <taxon>Psychromonas</taxon>
    </lineage>
</organism>
<dbReference type="Gene3D" id="3.55.40.10">
    <property type="entry name" value="minor pseudopilin epsh domain"/>
    <property type="match status" value="1"/>
</dbReference>
<keyword evidence="3" id="KW-1003">Cell membrane</keyword>
<dbReference type="PROSITE" id="PS00409">
    <property type="entry name" value="PROKAR_NTER_METHYL"/>
    <property type="match status" value="1"/>
</dbReference>
<keyword evidence="6 11" id="KW-0812">Transmembrane</keyword>
<feature type="domain" description="General secretion pathway GspH" evidence="12">
    <location>
        <begin position="43"/>
        <end position="184"/>
    </location>
</feature>
<protein>
    <recommendedName>
        <fullName evidence="2">Type II secretion system protein H</fullName>
    </recommendedName>
    <alternativeName>
        <fullName evidence="10">General secretion pathway protein H</fullName>
    </alternativeName>
</protein>
<name>A0ABU9HEJ0_9GAMM</name>
<keyword evidence="8 11" id="KW-0472">Membrane</keyword>
<comment type="similarity">
    <text evidence="9">Belongs to the GSP H family.</text>
</comment>
<evidence type="ECO:0000256" key="5">
    <source>
        <dbReference type="ARBA" id="ARBA00022519"/>
    </source>
</evidence>
<comment type="caution">
    <text evidence="13">The sequence shown here is derived from an EMBL/GenBank/DDBJ whole genome shotgun (WGS) entry which is preliminary data.</text>
</comment>
<evidence type="ECO:0000256" key="7">
    <source>
        <dbReference type="ARBA" id="ARBA00022989"/>
    </source>
</evidence>
<dbReference type="EMBL" id="JBAKBA010000039">
    <property type="protein sequence ID" value="MEL0660320.1"/>
    <property type="molecule type" value="Genomic_DNA"/>
</dbReference>
<dbReference type="InterPro" id="IPR049875">
    <property type="entry name" value="TypeII_GspH"/>
</dbReference>
<dbReference type="NCBIfam" id="TIGR01708">
    <property type="entry name" value="typeII_sec_gspH"/>
    <property type="match status" value="1"/>
</dbReference>
<dbReference type="InterPro" id="IPR022346">
    <property type="entry name" value="T2SS_GspH"/>
</dbReference>
<dbReference type="NCBIfam" id="TIGR02532">
    <property type="entry name" value="IV_pilin_GFxxxE"/>
    <property type="match status" value="1"/>
</dbReference>
<keyword evidence="5" id="KW-0997">Cell inner membrane</keyword>
<dbReference type="InterPro" id="IPR045584">
    <property type="entry name" value="Pilin-like"/>
</dbReference>
<comment type="subcellular location">
    <subcellularLocation>
        <location evidence="1">Cell inner membrane</location>
        <topology evidence="1">Single-pass membrane protein</topology>
    </subcellularLocation>
</comment>
<proteinExistence type="inferred from homology"/>
<dbReference type="RefSeq" id="WP_341628783.1">
    <property type="nucleotide sequence ID" value="NZ_JBAKBA010000039.1"/>
</dbReference>
<evidence type="ECO:0000259" key="12">
    <source>
        <dbReference type="Pfam" id="PF12019"/>
    </source>
</evidence>
<dbReference type="SUPFAM" id="SSF54523">
    <property type="entry name" value="Pili subunits"/>
    <property type="match status" value="1"/>
</dbReference>
<evidence type="ECO:0000256" key="4">
    <source>
        <dbReference type="ARBA" id="ARBA00022481"/>
    </source>
</evidence>
<evidence type="ECO:0000256" key="6">
    <source>
        <dbReference type="ARBA" id="ARBA00022692"/>
    </source>
</evidence>
<dbReference type="InterPro" id="IPR012902">
    <property type="entry name" value="N_methyl_site"/>
</dbReference>
<evidence type="ECO:0000256" key="9">
    <source>
        <dbReference type="ARBA" id="ARBA00025772"/>
    </source>
</evidence>
<evidence type="ECO:0000313" key="13">
    <source>
        <dbReference type="EMBL" id="MEL0660320.1"/>
    </source>
</evidence>
<dbReference type="Pfam" id="PF07963">
    <property type="entry name" value="N_methyl"/>
    <property type="match status" value="1"/>
</dbReference>
<evidence type="ECO:0000313" key="14">
    <source>
        <dbReference type="Proteomes" id="UP001366060"/>
    </source>
</evidence>